<dbReference type="InterPro" id="IPR003029">
    <property type="entry name" value="S1_domain"/>
</dbReference>
<name>X1SHD1_9ZZZZ</name>
<dbReference type="InterPro" id="IPR012340">
    <property type="entry name" value="NA-bd_OB-fold"/>
</dbReference>
<feature type="domain" description="S1 motif" evidence="1">
    <location>
        <begin position="1"/>
        <end position="32"/>
    </location>
</feature>
<comment type="caution">
    <text evidence="2">The sequence shown here is derived from an EMBL/GenBank/DDBJ whole genome shotgun (WGS) entry which is preliminary data.</text>
</comment>
<dbReference type="AlphaFoldDB" id="X1SHD1"/>
<organism evidence="2">
    <name type="scientific">marine sediment metagenome</name>
    <dbReference type="NCBI Taxonomy" id="412755"/>
    <lineage>
        <taxon>unclassified sequences</taxon>
        <taxon>metagenomes</taxon>
        <taxon>ecological metagenomes</taxon>
    </lineage>
</organism>
<dbReference type="EMBL" id="BARW01017880">
    <property type="protein sequence ID" value="GAI92437.1"/>
    <property type="molecule type" value="Genomic_DNA"/>
</dbReference>
<feature type="non-terminal residue" evidence="2">
    <location>
        <position position="1"/>
    </location>
</feature>
<protein>
    <recommendedName>
        <fullName evidence="1">S1 motif domain-containing protein</fullName>
    </recommendedName>
</protein>
<evidence type="ECO:0000313" key="2">
    <source>
        <dbReference type="EMBL" id="GAI92437.1"/>
    </source>
</evidence>
<evidence type="ECO:0000259" key="1">
    <source>
        <dbReference type="PROSITE" id="PS50126"/>
    </source>
</evidence>
<proteinExistence type="predicted"/>
<accession>X1SHD1</accession>
<dbReference type="SUPFAM" id="SSF50249">
    <property type="entry name" value="Nucleic acid-binding proteins"/>
    <property type="match status" value="1"/>
</dbReference>
<dbReference type="Pfam" id="PF00575">
    <property type="entry name" value="S1"/>
    <property type="match status" value="1"/>
</dbReference>
<reference evidence="2" key="1">
    <citation type="journal article" date="2014" name="Front. Microbiol.">
        <title>High frequency of phylogenetically diverse reductive dehalogenase-homologous genes in deep subseafloor sedimentary metagenomes.</title>
        <authorList>
            <person name="Kawai M."/>
            <person name="Futagami T."/>
            <person name="Toyoda A."/>
            <person name="Takaki Y."/>
            <person name="Nishi S."/>
            <person name="Hori S."/>
            <person name="Arai W."/>
            <person name="Tsubouchi T."/>
            <person name="Morono Y."/>
            <person name="Uchiyama I."/>
            <person name="Ito T."/>
            <person name="Fujiyama A."/>
            <person name="Inagaki F."/>
            <person name="Takami H."/>
        </authorList>
    </citation>
    <scope>NUCLEOTIDE SEQUENCE</scope>
    <source>
        <strain evidence="2">Expedition CK06-06</strain>
    </source>
</reference>
<dbReference type="PROSITE" id="PS50126">
    <property type="entry name" value="S1"/>
    <property type="match status" value="1"/>
</dbReference>
<sequence>VKNVDDVLKEGQEVEVKVIEIDDQRRINLSRKAVLVEKAKK</sequence>
<dbReference type="GO" id="GO:0003676">
    <property type="term" value="F:nucleic acid binding"/>
    <property type="evidence" value="ECO:0007669"/>
    <property type="project" value="InterPro"/>
</dbReference>
<dbReference type="Gene3D" id="2.40.50.140">
    <property type="entry name" value="Nucleic acid-binding proteins"/>
    <property type="match status" value="1"/>
</dbReference>
<gene>
    <name evidence="2" type="ORF">S12H4_30756</name>
</gene>